<evidence type="ECO:0000256" key="4">
    <source>
        <dbReference type="ARBA" id="ARBA00022723"/>
    </source>
</evidence>
<comment type="catalytic activity">
    <reaction evidence="1">
        <text>(6R)-NADHX = (6S)-NADHX</text>
        <dbReference type="Rhea" id="RHEA:32215"/>
        <dbReference type="ChEBI" id="CHEBI:64074"/>
        <dbReference type="ChEBI" id="CHEBI:64075"/>
        <dbReference type="EC" id="5.1.99.6"/>
    </reaction>
</comment>
<dbReference type="EMBL" id="DS989729">
    <property type="protein sequence ID" value="EEA06301.1"/>
    <property type="molecule type" value="Genomic_DNA"/>
</dbReference>
<feature type="domain" description="YjeF N-terminal" evidence="10">
    <location>
        <begin position="13"/>
        <end position="240"/>
    </location>
</feature>
<keyword evidence="4" id="KW-0479">Metal-binding</keyword>
<dbReference type="VEuPathDB" id="CryptoDB:CMU_007920"/>
<dbReference type="GO" id="GO:0000166">
    <property type="term" value="F:nucleotide binding"/>
    <property type="evidence" value="ECO:0007669"/>
    <property type="project" value="UniProtKB-KW"/>
</dbReference>
<keyword evidence="5" id="KW-0547">Nucleotide-binding</keyword>
<dbReference type="EC" id="5.1.99.6" evidence="3"/>
<dbReference type="GO" id="GO:0046872">
    <property type="term" value="F:metal ion binding"/>
    <property type="evidence" value="ECO:0007669"/>
    <property type="project" value="UniProtKB-KW"/>
</dbReference>
<dbReference type="GO" id="GO:0052856">
    <property type="term" value="F:NAD(P)HX epimerase activity"/>
    <property type="evidence" value="ECO:0007669"/>
    <property type="project" value="UniProtKB-EC"/>
</dbReference>
<comment type="catalytic activity">
    <reaction evidence="2">
        <text>(6R)-NADPHX = (6S)-NADPHX</text>
        <dbReference type="Rhea" id="RHEA:32227"/>
        <dbReference type="ChEBI" id="CHEBI:64076"/>
        <dbReference type="ChEBI" id="CHEBI:64077"/>
        <dbReference type="EC" id="5.1.99.6"/>
    </reaction>
</comment>
<evidence type="ECO:0000256" key="3">
    <source>
        <dbReference type="ARBA" id="ARBA00012228"/>
    </source>
</evidence>
<dbReference type="InterPro" id="IPR032976">
    <property type="entry name" value="YJEFN_prot_NAXE-like"/>
</dbReference>
<dbReference type="OrthoDB" id="10064708at2759"/>
<proteinExistence type="predicted"/>
<dbReference type="PANTHER" id="PTHR13232">
    <property type="entry name" value="NAD(P)H-HYDRATE EPIMERASE"/>
    <property type="match status" value="1"/>
</dbReference>
<dbReference type="InterPro" id="IPR004443">
    <property type="entry name" value="YjeF_N_dom"/>
</dbReference>
<keyword evidence="12" id="KW-1185">Reference proteome</keyword>
<evidence type="ECO:0000256" key="9">
    <source>
        <dbReference type="ARBA" id="ARBA00023235"/>
    </source>
</evidence>
<keyword evidence="8" id="KW-0520">NAD</keyword>
<dbReference type="Proteomes" id="UP000001460">
    <property type="component" value="Unassembled WGS sequence"/>
</dbReference>
<dbReference type="GeneID" id="6995817"/>
<dbReference type="OMA" id="RHLFHYG"/>
<evidence type="ECO:0000256" key="5">
    <source>
        <dbReference type="ARBA" id="ARBA00022741"/>
    </source>
</evidence>
<dbReference type="PANTHER" id="PTHR13232:SF10">
    <property type="entry name" value="NAD(P)H-HYDRATE EPIMERASE"/>
    <property type="match status" value="1"/>
</dbReference>
<evidence type="ECO:0000256" key="1">
    <source>
        <dbReference type="ARBA" id="ARBA00000013"/>
    </source>
</evidence>
<dbReference type="RefSeq" id="XP_002140650.1">
    <property type="nucleotide sequence ID" value="XM_002140614.1"/>
</dbReference>
<dbReference type="eggNOG" id="KOG2585">
    <property type="taxonomic scope" value="Eukaryota"/>
</dbReference>
<dbReference type="GO" id="GO:0005739">
    <property type="term" value="C:mitochondrion"/>
    <property type="evidence" value="ECO:0007669"/>
    <property type="project" value="TreeGrafter"/>
</dbReference>
<gene>
    <name evidence="11" type="ORF">CMU_007920</name>
</gene>
<evidence type="ECO:0000256" key="6">
    <source>
        <dbReference type="ARBA" id="ARBA00022857"/>
    </source>
</evidence>
<dbReference type="Pfam" id="PF03853">
    <property type="entry name" value="YjeF_N"/>
    <property type="match status" value="1"/>
</dbReference>
<dbReference type="Gene3D" id="3.40.50.10260">
    <property type="entry name" value="YjeF N-terminal domain"/>
    <property type="match status" value="1"/>
</dbReference>
<evidence type="ECO:0000256" key="8">
    <source>
        <dbReference type="ARBA" id="ARBA00023027"/>
    </source>
</evidence>
<organism evidence="11 12">
    <name type="scientific">Cryptosporidium muris (strain RN66)</name>
    <dbReference type="NCBI Taxonomy" id="441375"/>
    <lineage>
        <taxon>Eukaryota</taxon>
        <taxon>Sar</taxon>
        <taxon>Alveolata</taxon>
        <taxon>Apicomplexa</taxon>
        <taxon>Conoidasida</taxon>
        <taxon>Coccidia</taxon>
        <taxon>Eucoccidiorida</taxon>
        <taxon>Eimeriorina</taxon>
        <taxon>Cryptosporidiidae</taxon>
        <taxon>Cryptosporidium</taxon>
    </lineage>
</organism>
<dbReference type="PROSITE" id="PS51385">
    <property type="entry name" value="YJEF_N"/>
    <property type="match status" value="1"/>
</dbReference>
<keyword evidence="9" id="KW-0413">Isomerase</keyword>
<evidence type="ECO:0000313" key="11">
    <source>
        <dbReference type="EMBL" id="EEA06301.1"/>
    </source>
</evidence>
<dbReference type="InterPro" id="IPR036652">
    <property type="entry name" value="YjeF_N_dom_sf"/>
</dbReference>
<keyword evidence="7" id="KW-0630">Potassium</keyword>
<dbReference type="STRING" id="441375.B6ADL0"/>
<dbReference type="NCBIfam" id="TIGR00197">
    <property type="entry name" value="yjeF_nterm"/>
    <property type="match status" value="1"/>
</dbReference>
<keyword evidence="6" id="KW-0521">NADP</keyword>
<evidence type="ECO:0000259" key="10">
    <source>
        <dbReference type="PROSITE" id="PS51385"/>
    </source>
</evidence>
<accession>B6ADL0</accession>
<dbReference type="SUPFAM" id="SSF64153">
    <property type="entry name" value="YjeF N-terminal domain-like"/>
    <property type="match status" value="1"/>
</dbReference>
<name>B6ADL0_CRYMR</name>
<protein>
    <recommendedName>
        <fullName evidence="3">NAD(P)H-hydrate epimerase</fullName>
        <ecNumber evidence="3">5.1.99.6</ecNumber>
    </recommendedName>
</protein>
<dbReference type="AlphaFoldDB" id="B6ADL0"/>
<reference evidence="11" key="1">
    <citation type="submission" date="2008-06" db="EMBL/GenBank/DDBJ databases">
        <authorList>
            <person name="Lorenzi H."/>
            <person name="Inman J."/>
            <person name="Miller J."/>
            <person name="Schobel S."/>
            <person name="Amedeo P."/>
            <person name="Caler E.V."/>
            <person name="da Silva J."/>
        </authorList>
    </citation>
    <scope>NUCLEOTIDE SEQUENCE [LARGE SCALE GENOMIC DNA]</scope>
    <source>
        <strain evidence="11">RN66</strain>
    </source>
</reference>
<evidence type="ECO:0000256" key="7">
    <source>
        <dbReference type="ARBA" id="ARBA00022958"/>
    </source>
</evidence>
<sequence>MVLEYHYLTQKEAQELDNELMSDTIGYKLEQLMEIAGLSCAICIRHCYLHLFCQYSDGYSSQFSSSQTTPSQIMVICGPGNNGGDGLVIARYLKLFGGNPIVVYPRKGSHPFYDDLVTLLKSLSIPIIPTIDEIGPTPALIIDSVFGFSFSGDYIRPPFNSIIDYMKKCSNISAIPIVSIDIPSGWNVDNRYNENDTLLYPDIIISLTAPKVCTLSFKGKHYIAGRFVPPFLATKYNIDYINKIYLNNNNELFTLL</sequence>
<evidence type="ECO:0000256" key="2">
    <source>
        <dbReference type="ARBA" id="ARBA00000909"/>
    </source>
</evidence>
<evidence type="ECO:0000313" key="12">
    <source>
        <dbReference type="Proteomes" id="UP000001460"/>
    </source>
</evidence>